<evidence type="ECO:0000313" key="2">
    <source>
        <dbReference type="EMBL" id="TNN56727.1"/>
    </source>
</evidence>
<protein>
    <submittedName>
        <fullName evidence="2">Uncharacterized protein</fullName>
    </submittedName>
</protein>
<dbReference type="Proteomes" id="UP000314294">
    <property type="component" value="Unassembled WGS sequence"/>
</dbReference>
<keyword evidence="3" id="KW-1185">Reference proteome</keyword>
<evidence type="ECO:0000256" key="1">
    <source>
        <dbReference type="SAM" id="MobiDB-lite"/>
    </source>
</evidence>
<evidence type="ECO:0000313" key="3">
    <source>
        <dbReference type="Proteomes" id="UP000314294"/>
    </source>
</evidence>
<sequence length="107" mass="11968">MVVCRLKRSRVTAERNAGMLFWWCRDGGEGGEERGESRGMLGRKRESDRGMSRGMSEKRRGSGSDECREEAPSPGPSWSYTRGWRGEIRAEEDTRHGAAAGFVSVMP</sequence>
<name>A0A4Z2GSZ9_9TELE</name>
<dbReference type="AlphaFoldDB" id="A0A4Z2GSZ9"/>
<organism evidence="2 3">
    <name type="scientific">Liparis tanakae</name>
    <name type="common">Tanaka's snailfish</name>
    <dbReference type="NCBI Taxonomy" id="230148"/>
    <lineage>
        <taxon>Eukaryota</taxon>
        <taxon>Metazoa</taxon>
        <taxon>Chordata</taxon>
        <taxon>Craniata</taxon>
        <taxon>Vertebrata</taxon>
        <taxon>Euteleostomi</taxon>
        <taxon>Actinopterygii</taxon>
        <taxon>Neopterygii</taxon>
        <taxon>Teleostei</taxon>
        <taxon>Neoteleostei</taxon>
        <taxon>Acanthomorphata</taxon>
        <taxon>Eupercaria</taxon>
        <taxon>Perciformes</taxon>
        <taxon>Cottioidei</taxon>
        <taxon>Cottales</taxon>
        <taxon>Liparidae</taxon>
        <taxon>Liparis</taxon>
    </lineage>
</organism>
<accession>A0A4Z2GSZ9</accession>
<gene>
    <name evidence="2" type="ORF">EYF80_033072</name>
</gene>
<proteinExistence type="predicted"/>
<feature type="region of interest" description="Disordered" evidence="1">
    <location>
        <begin position="25"/>
        <end position="107"/>
    </location>
</feature>
<feature type="compositionally biased region" description="Basic and acidic residues" evidence="1">
    <location>
        <begin position="84"/>
        <end position="96"/>
    </location>
</feature>
<reference evidence="2 3" key="1">
    <citation type="submission" date="2019-03" db="EMBL/GenBank/DDBJ databases">
        <title>First draft genome of Liparis tanakae, snailfish: a comprehensive survey of snailfish specific genes.</title>
        <authorList>
            <person name="Kim W."/>
            <person name="Song I."/>
            <person name="Jeong J.-H."/>
            <person name="Kim D."/>
            <person name="Kim S."/>
            <person name="Ryu S."/>
            <person name="Song J.Y."/>
            <person name="Lee S.K."/>
        </authorList>
    </citation>
    <scope>NUCLEOTIDE SEQUENCE [LARGE SCALE GENOMIC DNA]</scope>
    <source>
        <tissue evidence="2">Muscle</tissue>
    </source>
</reference>
<feature type="compositionally biased region" description="Basic and acidic residues" evidence="1">
    <location>
        <begin position="26"/>
        <end position="71"/>
    </location>
</feature>
<comment type="caution">
    <text evidence="2">The sequence shown here is derived from an EMBL/GenBank/DDBJ whole genome shotgun (WGS) entry which is preliminary data.</text>
</comment>
<dbReference type="EMBL" id="SRLO01000422">
    <property type="protein sequence ID" value="TNN56727.1"/>
    <property type="molecule type" value="Genomic_DNA"/>
</dbReference>